<gene>
    <name evidence="2" type="ORF">CU097_004807</name>
</gene>
<dbReference type="AlphaFoldDB" id="A0A367IZ03"/>
<sequence length="55" mass="6148">MKINSMADGLHLTPFRTTTNDDSIDQLGVLDKPLLSHIETHTDKESTEENVPIID</sequence>
<dbReference type="EMBL" id="PJQL01002882">
    <property type="protein sequence ID" value="RCH82819.1"/>
    <property type="molecule type" value="Genomic_DNA"/>
</dbReference>
<evidence type="ECO:0000313" key="3">
    <source>
        <dbReference type="Proteomes" id="UP000252139"/>
    </source>
</evidence>
<feature type="region of interest" description="Disordered" evidence="1">
    <location>
        <begin position="1"/>
        <end position="23"/>
    </location>
</feature>
<dbReference type="Proteomes" id="UP000252139">
    <property type="component" value="Unassembled WGS sequence"/>
</dbReference>
<evidence type="ECO:0000256" key="1">
    <source>
        <dbReference type="SAM" id="MobiDB-lite"/>
    </source>
</evidence>
<accession>A0A367IZ03</accession>
<feature type="non-terminal residue" evidence="2">
    <location>
        <position position="55"/>
    </location>
</feature>
<keyword evidence="3" id="KW-1185">Reference proteome</keyword>
<reference evidence="2 3" key="1">
    <citation type="journal article" date="2018" name="G3 (Bethesda)">
        <title>Phylogenetic and Phylogenomic Definition of Rhizopus Species.</title>
        <authorList>
            <person name="Gryganskyi A.P."/>
            <person name="Golan J."/>
            <person name="Dolatabadi S."/>
            <person name="Mondo S."/>
            <person name="Robb S."/>
            <person name="Idnurm A."/>
            <person name="Muszewska A."/>
            <person name="Steczkiewicz K."/>
            <person name="Masonjones S."/>
            <person name="Liao H.L."/>
            <person name="Gajdeczka M.T."/>
            <person name="Anike F."/>
            <person name="Vuek A."/>
            <person name="Anishchenko I.M."/>
            <person name="Voigt K."/>
            <person name="de Hoog G.S."/>
            <person name="Smith M.E."/>
            <person name="Heitman J."/>
            <person name="Vilgalys R."/>
            <person name="Stajich J.E."/>
        </authorList>
    </citation>
    <scope>NUCLEOTIDE SEQUENCE [LARGE SCALE GENOMIC DNA]</scope>
    <source>
        <strain evidence="2 3">CBS 357.93</strain>
    </source>
</reference>
<comment type="caution">
    <text evidence="2">The sequence shown here is derived from an EMBL/GenBank/DDBJ whole genome shotgun (WGS) entry which is preliminary data.</text>
</comment>
<evidence type="ECO:0000313" key="2">
    <source>
        <dbReference type="EMBL" id="RCH82819.1"/>
    </source>
</evidence>
<protein>
    <submittedName>
        <fullName evidence="2">Uncharacterized protein</fullName>
    </submittedName>
</protein>
<proteinExistence type="predicted"/>
<name>A0A367IZ03_RHIAZ</name>
<organism evidence="2 3">
    <name type="scientific">Rhizopus azygosporus</name>
    <name type="common">Rhizopus microsporus var. azygosporus</name>
    <dbReference type="NCBI Taxonomy" id="86630"/>
    <lineage>
        <taxon>Eukaryota</taxon>
        <taxon>Fungi</taxon>
        <taxon>Fungi incertae sedis</taxon>
        <taxon>Mucoromycota</taxon>
        <taxon>Mucoromycotina</taxon>
        <taxon>Mucoromycetes</taxon>
        <taxon>Mucorales</taxon>
        <taxon>Mucorineae</taxon>
        <taxon>Rhizopodaceae</taxon>
        <taxon>Rhizopus</taxon>
    </lineage>
</organism>